<feature type="domain" description="4Fe-4S ferredoxin-type" evidence="4">
    <location>
        <begin position="40"/>
        <end position="68"/>
    </location>
</feature>
<dbReference type="EMBL" id="JACRSN010000001">
    <property type="protein sequence ID" value="MBC8532621.1"/>
    <property type="molecule type" value="Genomic_DNA"/>
</dbReference>
<name>A0A926D6M0_9FIRM</name>
<dbReference type="PANTHER" id="PTHR43122:SF2">
    <property type="entry name" value="FERREDOXIN SUBUNIT OF PYRUVATE:FLAVODOXIN OXIDOREDUCTASE"/>
    <property type="match status" value="1"/>
</dbReference>
<comment type="caution">
    <text evidence="5">The sequence shown here is derived from an EMBL/GenBank/DDBJ whole genome shotgun (WGS) entry which is preliminary data.</text>
</comment>
<dbReference type="InterPro" id="IPR017896">
    <property type="entry name" value="4Fe4S_Fe-S-bd"/>
</dbReference>
<protein>
    <submittedName>
        <fullName evidence="5">4Fe-4S binding protein</fullName>
    </submittedName>
</protein>
<dbReference type="GO" id="GO:0051536">
    <property type="term" value="F:iron-sulfur cluster binding"/>
    <property type="evidence" value="ECO:0007669"/>
    <property type="project" value="UniProtKB-KW"/>
</dbReference>
<accession>A0A926D6M0</accession>
<dbReference type="PROSITE" id="PS51379">
    <property type="entry name" value="4FE4S_FER_2"/>
    <property type="match status" value="2"/>
</dbReference>
<dbReference type="SUPFAM" id="SSF54862">
    <property type="entry name" value="4Fe-4S ferredoxins"/>
    <property type="match status" value="1"/>
</dbReference>
<dbReference type="Pfam" id="PF12838">
    <property type="entry name" value="Fer4_7"/>
    <property type="match status" value="1"/>
</dbReference>
<gene>
    <name evidence="5" type="ORF">IAG03_01110</name>
</gene>
<evidence type="ECO:0000313" key="6">
    <source>
        <dbReference type="Proteomes" id="UP000651482"/>
    </source>
</evidence>
<evidence type="ECO:0000259" key="4">
    <source>
        <dbReference type="PROSITE" id="PS51379"/>
    </source>
</evidence>
<reference evidence="5" key="1">
    <citation type="submission" date="2020-08" db="EMBL/GenBank/DDBJ databases">
        <title>Genome public.</title>
        <authorList>
            <person name="Liu C."/>
            <person name="Sun Q."/>
        </authorList>
    </citation>
    <scope>NUCLEOTIDE SEQUENCE</scope>
    <source>
        <strain evidence="5">NSJ-40</strain>
    </source>
</reference>
<keyword evidence="2" id="KW-0408">Iron</keyword>
<keyword evidence="6" id="KW-1185">Reference proteome</keyword>
<sequence>MAKIIVDESICKGCGMCVYACPKKLIALAKDRINAKGHHPAEMLEAEKCTGCCSCAIMCPDTAITVER</sequence>
<evidence type="ECO:0000313" key="5">
    <source>
        <dbReference type="EMBL" id="MBC8532621.1"/>
    </source>
</evidence>
<dbReference type="PROSITE" id="PS00198">
    <property type="entry name" value="4FE4S_FER_1"/>
    <property type="match status" value="1"/>
</dbReference>
<evidence type="ECO:0000256" key="1">
    <source>
        <dbReference type="ARBA" id="ARBA00022723"/>
    </source>
</evidence>
<keyword evidence="1" id="KW-0479">Metal-binding</keyword>
<dbReference type="Gene3D" id="3.30.70.20">
    <property type="match status" value="1"/>
</dbReference>
<dbReference type="GO" id="GO:0046872">
    <property type="term" value="F:metal ion binding"/>
    <property type="evidence" value="ECO:0007669"/>
    <property type="project" value="UniProtKB-KW"/>
</dbReference>
<dbReference type="AlphaFoldDB" id="A0A926D6M0"/>
<dbReference type="PANTHER" id="PTHR43122">
    <property type="entry name" value="FERREDOXIN SUBUNIT OF PYRUVATE:FLAVODOXIN OXIDOREDUCTASE-RELATED"/>
    <property type="match status" value="1"/>
</dbReference>
<dbReference type="RefSeq" id="WP_249317830.1">
    <property type="nucleotide sequence ID" value="NZ_JACRSN010000001.1"/>
</dbReference>
<organism evidence="5 6">
    <name type="scientific">Yeguia hominis</name>
    <dbReference type="NCBI Taxonomy" id="2763662"/>
    <lineage>
        <taxon>Bacteria</taxon>
        <taxon>Bacillati</taxon>
        <taxon>Bacillota</taxon>
        <taxon>Clostridia</taxon>
        <taxon>Eubacteriales</taxon>
        <taxon>Yeguiaceae</taxon>
        <taxon>Yeguia</taxon>
    </lineage>
</organism>
<evidence type="ECO:0000256" key="2">
    <source>
        <dbReference type="ARBA" id="ARBA00023004"/>
    </source>
</evidence>
<evidence type="ECO:0000256" key="3">
    <source>
        <dbReference type="ARBA" id="ARBA00023014"/>
    </source>
</evidence>
<dbReference type="Proteomes" id="UP000651482">
    <property type="component" value="Unassembled WGS sequence"/>
</dbReference>
<keyword evidence="3" id="KW-0411">Iron-sulfur</keyword>
<proteinExistence type="predicted"/>
<dbReference type="InterPro" id="IPR017900">
    <property type="entry name" value="4Fe4S_Fe_S_CS"/>
</dbReference>
<feature type="domain" description="4Fe-4S ferredoxin-type" evidence="4">
    <location>
        <begin position="2"/>
        <end position="31"/>
    </location>
</feature>